<sequence>MKLTLKLAAAALMIVGVAHAAPAINLKPTKPACIQVITPAYNPLTGECREFPTPCDVPFGWIKTSGGCSVAKADTGWTKLVENTAK</sequence>
<evidence type="ECO:0000313" key="2">
    <source>
        <dbReference type="EMBL" id="MFC4158500.1"/>
    </source>
</evidence>
<evidence type="ECO:0000313" key="3">
    <source>
        <dbReference type="Proteomes" id="UP001595791"/>
    </source>
</evidence>
<dbReference type="EMBL" id="JBHSBU010000001">
    <property type="protein sequence ID" value="MFC4158500.1"/>
    <property type="molecule type" value="Genomic_DNA"/>
</dbReference>
<dbReference type="Proteomes" id="UP001595791">
    <property type="component" value="Unassembled WGS sequence"/>
</dbReference>
<proteinExistence type="predicted"/>
<accession>A0ABV8MNQ0</accession>
<keyword evidence="3" id="KW-1185">Reference proteome</keyword>
<comment type="caution">
    <text evidence="2">The sequence shown here is derived from an EMBL/GenBank/DDBJ whole genome shotgun (WGS) entry which is preliminary data.</text>
</comment>
<gene>
    <name evidence="2" type="ORF">ACFOW7_03900</name>
</gene>
<protein>
    <recommendedName>
        <fullName evidence="4">DUF2282 domain-containing protein</fullName>
    </recommendedName>
</protein>
<reference evidence="3" key="1">
    <citation type="journal article" date="2019" name="Int. J. Syst. Evol. Microbiol.">
        <title>The Global Catalogue of Microorganisms (GCM) 10K type strain sequencing project: providing services to taxonomists for standard genome sequencing and annotation.</title>
        <authorList>
            <consortium name="The Broad Institute Genomics Platform"/>
            <consortium name="The Broad Institute Genome Sequencing Center for Infectious Disease"/>
            <person name="Wu L."/>
            <person name="Ma J."/>
        </authorList>
    </citation>
    <scope>NUCLEOTIDE SEQUENCE [LARGE SCALE GENOMIC DNA]</scope>
    <source>
        <strain evidence="3">LMG 29894</strain>
    </source>
</reference>
<keyword evidence="1" id="KW-0732">Signal</keyword>
<feature type="signal peptide" evidence="1">
    <location>
        <begin position="1"/>
        <end position="20"/>
    </location>
</feature>
<feature type="chain" id="PRO_5046870902" description="DUF2282 domain-containing protein" evidence="1">
    <location>
        <begin position="21"/>
        <end position="86"/>
    </location>
</feature>
<evidence type="ECO:0000256" key="1">
    <source>
        <dbReference type="SAM" id="SignalP"/>
    </source>
</evidence>
<name>A0ABV8MNQ0_9NEIS</name>
<dbReference type="RefSeq" id="WP_378161238.1">
    <property type="nucleotide sequence ID" value="NZ_JBHSBU010000001.1"/>
</dbReference>
<evidence type="ECO:0008006" key="4">
    <source>
        <dbReference type="Google" id="ProtNLM"/>
    </source>
</evidence>
<organism evidence="2 3">
    <name type="scientific">Chitinimonas lacunae</name>
    <dbReference type="NCBI Taxonomy" id="1963018"/>
    <lineage>
        <taxon>Bacteria</taxon>
        <taxon>Pseudomonadati</taxon>
        <taxon>Pseudomonadota</taxon>
        <taxon>Betaproteobacteria</taxon>
        <taxon>Neisseriales</taxon>
        <taxon>Chitinibacteraceae</taxon>
        <taxon>Chitinimonas</taxon>
    </lineage>
</organism>